<dbReference type="Pfam" id="PF09989">
    <property type="entry name" value="DUF2229"/>
    <property type="match status" value="1"/>
</dbReference>
<evidence type="ECO:0000256" key="4">
    <source>
        <dbReference type="ARBA" id="ARBA00023014"/>
    </source>
</evidence>
<feature type="domain" description="ATPase BadF/BadG/BcrA/BcrD type" evidence="5">
    <location>
        <begin position="331"/>
        <end position="582"/>
    </location>
</feature>
<protein>
    <submittedName>
        <fullName evidence="7">Acyl-CoA dehydratase activase</fullName>
    </submittedName>
</protein>
<dbReference type="SUPFAM" id="SSF53067">
    <property type="entry name" value="Actin-like ATPase domain"/>
    <property type="match status" value="2"/>
</dbReference>
<gene>
    <name evidence="7" type="ORF">OU798_23335</name>
</gene>
<comment type="caution">
    <text evidence="7">The sequence shown here is derived from an EMBL/GenBank/DDBJ whole genome shotgun (WGS) entry which is preliminary data.</text>
</comment>
<evidence type="ECO:0000259" key="6">
    <source>
        <dbReference type="Pfam" id="PF09989"/>
    </source>
</evidence>
<evidence type="ECO:0000256" key="3">
    <source>
        <dbReference type="ARBA" id="ARBA00023004"/>
    </source>
</evidence>
<organism evidence="7 8">
    <name type="scientific">Draconibacterium aestuarii</name>
    <dbReference type="NCBI Taxonomy" id="2998507"/>
    <lineage>
        <taxon>Bacteria</taxon>
        <taxon>Pseudomonadati</taxon>
        <taxon>Bacteroidota</taxon>
        <taxon>Bacteroidia</taxon>
        <taxon>Marinilabiliales</taxon>
        <taxon>Prolixibacteraceae</taxon>
        <taxon>Draconibacterium</taxon>
    </lineage>
</organism>
<sequence length="1453" mass="163299">MMGKIKYIGIDIGSVAIALAILDSRKQIVHTAYAFHNGRIVENLQKLFHDTDLSEVRSIGYTSSSPSIFSQGKEVDSRIAYISAARHLHPGLRSLLIVGAEKFGLVSFDENGVYRNFKSNSSCAAGTGNFLDQQAERLNLANIQEFSWLAYENTGECPQIASRCAVFAKTDLIHVQQEGYSLGEICDGLSYGLAKNIVDTVFQNQNSSQVVAAGGVALNKAVIGHIEQLTGCTITVGEYPHLYGAIGAALQTLADEEAAVGVLKQAVDFINTEKKERHYYYPSLQLKLSDYPDFGSHETYEFRSAIFPSMKAVEVDVYISVEDKTELGVYLGIDIGSTSTKAVLLDIQKEVIAGFYTRTSGQPLQAVQLLFECIDDFSTKRNVQFEILAAGTTGSGRKFTGQIIGADTIVDEISAHARAAYELNPETDTIIEIGGQDSKFTLMHKGMVTFSVMNNVCAAGTGSFIEEQAKRLGCSLFNYADRVEKVQSPMASDRCTVFMERDLNHYLMAGYSSDEILAAVLHSTRENYLIKVAKQGNIGNTIFFQGATAKNRALVAAFEQKLQKPILVSRYCHLTGALGVALDLHDNPLEVSKFKGLDLYRKSIPIRSEVCQLCTNHCKLKVAEVDGRTEAYGFLCGRDYEVNKYVQNKNAAFQLIRKRNQLFRVKPTTKQSTLTIGIPAGLHLYEEVSFWQKFFDLLSIRTVTSADYTSPVKDGKKLTGAEFCAPIAALHGHVDYLKDKADYIFLPTYLEEHQSGEKNRQYCYYTQFVTSVISVQKNIIKREKLLIPLLKSAQGELFNRLELYRMLRKTGISNLNFVKLTLAYETAKKEHHAAREKWRALYRNEIEANDDIHIMLLGRPYTVLSRAMNNHIPTIFEKMGVKTFFMDMLPGETRPITKSEELIKAMKWKFASKILRAAEVVAQTPDCYPVLITSFKCTPDSFVMEYFKDILDAYTKPYLILQLDEHDSAVGYETRIEAGIRAFRNHRERKEQEPGSDVPEINIKQKATIPISNHAWNDPVKSLVNEASRILQSHSIDFKLFSKSIQQIEVPETQLSDPIITGAKNMKGKTLLLPSYDLYSGPLLEAVLQNSGIDARLTACTLESTQRSLSFNTGQCIPLNIIVQNAIDYIEENKLNPADTLLWIMQTELTCNLSMFPHYMKKLLNNYGKGMEQASVYVGHMIFYDFSLPTAINAYVAHMFSGYIRRISCGIRPYEKQAGATDAVIQESLQMLYDVFLTGKSKEQALEKIIRDFEAIETVKTDRPKVAIFGDLYVRDNDLMNQNLIQTIEANGGEVITTPYSEYVKIIAEPMSERFFKEGFYRKYVQTKFLTSLIPLVEGKYRKYLDGFSGTEQAIQAAEADDWLNAFGLNIFQRGESIENILKIHHLMKQHPDLDLFIQTNPSYCCPSLVTEAMNSKIEELTGVPVLTIEYDGTAGFKNQDLIPYLKYRKKKN</sequence>
<comment type="cofactor">
    <cofactor evidence="1">
        <name>[4Fe-4S] cluster</name>
        <dbReference type="ChEBI" id="CHEBI:49883"/>
    </cofactor>
</comment>
<dbReference type="Pfam" id="PF01869">
    <property type="entry name" value="BcrAD_BadFG"/>
    <property type="match status" value="2"/>
</dbReference>
<dbReference type="PANTHER" id="PTHR32329">
    <property type="entry name" value="BIFUNCTIONAL PROTEIN [INCLUDES 2-HYDROXYACYL-COA DEHYDRATASE (N-TER) AND ITS ACTIVATOR DOMAIN (C_TERM)-RELATED"/>
    <property type="match status" value="1"/>
</dbReference>
<dbReference type="CDD" id="cd24035">
    <property type="entry name" value="ASKHA_NBD_O66634-like_rpt2"/>
    <property type="match status" value="1"/>
</dbReference>
<dbReference type="InterPro" id="IPR043129">
    <property type="entry name" value="ATPase_NBD"/>
</dbReference>
<evidence type="ECO:0000313" key="7">
    <source>
        <dbReference type="EMBL" id="MCY1723303.1"/>
    </source>
</evidence>
<keyword evidence="2" id="KW-0479">Metal-binding</keyword>
<evidence type="ECO:0000259" key="5">
    <source>
        <dbReference type="Pfam" id="PF01869"/>
    </source>
</evidence>
<dbReference type="PANTHER" id="PTHR32329:SF2">
    <property type="entry name" value="BIFUNCTIONAL PROTEIN [INCLUDES 2-HYDROXYACYL-COA DEHYDRATASE (N-TER) AND ITS ACTIVATOR DOMAIN (C_TERM)"/>
    <property type="match status" value="1"/>
</dbReference>
<dbReference type="InterPro" id="IPR002731">
    <property type="entry name" value="ATPase_BadF"/>
</dbReference>
<evidence type="ECO:0000256" key="1">
    <source>
        <dbReference type="ARBA" id="ARBA00001966"/>
    </source>
</evidence>
<dbReference type="InterPro" id="IPR051805">
    <property type="entry name" value="Dehydratase_Activator_Redct"/>
</dbReference>
<dbReference type="EMBL" id="JAPOHD010000068">
    <property type="protein sequence ID" value="MCY1723303.1"/>
    <property type="molecule type" value="Genomic_DNA"/>
</dbReference>
<dbReference type="CDD" id="cd24034">
    <property type="entry name" value="ASKHA_NBD_O66634-like_rpt1"/>
    <property type="match status" value="1"/>
</dbReference>
<reference evidence="7" key="1">
    <citation type="submission" date="2022-11" db="EMBL/GenBank/DDBJ databases">
        <title>Marilongibacter aestuarii gen. nov., sp. nov., isolated from tidal flat sediment.</title>
        <authorList>
            <person name="Jiayan W."/>
        </authorList>
    </citation>
    <scope>NUCLEOTIDE SEQUENCE</scope>
    <source>
        <strain evidence="7">Z1-6</strain>
    </source>
</reference>
<dbReference type="InterPro" id="IPR018709">
    <property type="entry name" value="CoA_activase_DUF2229"/>
</dbReference>
<keyword evidence="4" id="KW-0411">Iron-sulfur</keyword>
<dbReference type="RefSeq" id="WP_343335629.1">
    <property type="nucleotide sequence ID" value="NZ_JAPOHD010000068.1"/>
</dbReference>
<name>A0A9X3FA11_9BACT</name>
<dbReference type="InterPro" id="IPR008275">
    <property type="entry name" value="CoA_E_activase_dom"/>
</dbReference>
<dbReference type="GO" id="GO:0051536">
    <property type="term" value="F:iron-sulfur cluster binding"/>
    <property type="evidence" value="ECO:0007669"/>
    <property type="project" value="UniProtKB-KW"/>
</dbReference>
<dbReference type="NCBIfam" id="TIGR00241">
    <property type="entry name" value="CoA_E_activ"/>
    <property type="match status" value="1"/>
</dbReference>
<feature type="domain" description="ATPase BadF/BadG/BcrA/BcrD type" evidence="5">
    <location>
        <begin position="8"/>
        <end position="250"/>
    </location>
</feature>
<dbReference type="Gene3D" id="3.30.420.40">
    <property type="match status" value="4"/>
</dbReference>
<feature type="domain" description="DUF2229" evidence="6">
    <location>
        <begin position="675"/>
        <end position="889"/>
    </location>
</feature>
<keyword evidence="3" id="KW-0408">Iron</keyword>
<evidence type="ECO:0000256" key="2">
    <source>
        <dbReference type="ARBA" id="ARBA00022723"/>
    </source>
</evidence>
<accession>A0A9X3FA11</accession>
<proteinExistence type="predicted"/>
<dbReference type="Proteomes" id="UP001145087">
    <property type="component" value="Unassembled WGS sequence"/>
</dbReference>
<dbReference type="GO" id="GO:0046872">
    <property type="term" value="F:metal ion binding"/>
    <property type="evidence" value="ECO:0007669"/>
    <property type="project" value="UniProtKB-KW"/>
</dbReference>
<evidence type="ECO:0000313" key="8">
    <source>
        <dbReference type="Proteomes" id="UP001145087"/>
    </source>
</evidence>
<keyword evidence="8" id="KW-1185">Reference proteome</keyword>